<dbReference type="Gene3D" id="2.60.40.2040">
    <property type="entry name" value="CFA/I fimbrial subunit E, pilin domain"/>
    <property type="match status" value="1"/>
</dbReference>
<protein>
    <submittedName>
        <fullName evidence="3">CS1 type fimbrial major subunit</fullName>
    </submittedName>
    <submittedName>
        <fullName evidence="4">Fimbrial protein</fullName>
    </submittedName>
</protein>
<dbReference type="RefSeq" id="WP_023629971.1">
    <property type="nucleotide sequence ID" value="NZ_CATKPM010000007.1"/>
</dbReference>
<evidence type="ECO:0000313" key="4">
    <source>
        <dbReference type="EMBL" id="UXZ47661.1"/>
    </source>
</evidence>
<dbReference type="AlphaFoldDB" id="A0A1H9PCQ9"/>
<dbReference type="EMBL" id="CP083803">
    <property type="protein sequence ID" value="UXZ47661.1"/>
    <property type="molecule type" value="Genomic_DNA"/>
</dbReference>
<dbReference type="EMBL" id="JAZDQQ010000010">
    <property type="protein sequence ID" value="MEE1881154.1"/>
    <property type="molecule type" value="Genomic_DNA"/>
</dbReference>
<organism evidence="3 5">
    <name type="scientific">Pseudomonas soli</name>
    <dbReference type="NCBI Taxonomy" id="1306993"/>
    <lineage>
        <taxon>Bacteria</taxon>
        <taxon>Pseudomonadati</taxon>
        <taxon>Pseudomonadota</taxon>
        <taxon>Gammaproteobacteria</taxon>
        <taxon>Pseudomonadales</taxon>
        <taxon>Pseudomonadaceae</taxon>
        <taxon>Pseudomonas</taxon>
    </lineage>
</organism>
<proteinExistence type="predicted"/>
<keyword evidence="1" id="KW-0732">Signal</keyword>
<evidence type="ECO:0000313" key="2">
    <source>
        <dbReference type="EMBL" id="MEE1881154.1"/>
    </source>
</evidence>
<dbReference type="Pfam" id="PF04449">
    <property type="entry name" value="Fimbrial_CS1"/>
    <property type="match status" value="1"/>
</dbReference>
<evidence type="ECO:0000256" key="1">
    <source>
        <dbReference type="SAM" id="SignalP"/>
    </source>
</evidence>
<name>A0A1H9PCQ9_9PSED</name>
<dbReference type="Proteomes" id="UP001209279">
    <property type="component" value="Chromosome"/>
</dbReference>
<evidence type="ECO:0000313" key="5">
    <source>
        <dbReference type="Proteomes" id="UP000199221"/>
    </source>
</evidence>
<sequence>MKRTLLALPLAMFFAGSAFAVDPIEKQVQVTAQVPTDAFFVEPVGGNWMNDPQEMAWNSYQAKLDPIRKELQVKSTVGPITAYLVSPAVIASGTENIGLDVKVGDTVLQTTPAEVVSATQAAPGAIIGFEVAAQPAPASGYVPGNYQGLVSMIFETAAP</sequence>
<reference evidence="4" key="2">
    <citation type="submission" date="2021-08" db="EMBL/GenBank/DDBJ databases">
        <authorList>
            <person name="Yaryura P.M."/>
            <person name="Bianco M.I."/>
            <person name="Morais C."/>
            <person name="Setubal J.C."/>
        </authorList>
    </citation>
    <scope>NUCLEOTIDE SEQUENCE</scope>
    <source>
        <strain evidence="4">AP1</strain>
    </source>
</reference>
<reference evidence="3 5" key="1">
    <citation type="submission" date="2016-10" db="EMBL/GenBank/DDBJ databases">
        <authorList>
            <person name="de Groot N.N."/>
        </authorList>
    </citation>
    <scope>NUCLEOTIDE SEQUENCE [LARGE SCALE GENOMIC DNA]</scope>
    <source>
        <strain evidence="3 5">LMG 27941</strain>
    </source>
</reference>
<accession>A0A1H9PCQ9</accession>
<dbReference type="Proteomes" id="UP001329505">
    <property type="component" value="Unassembled WGS sequence"/>
</dbReference>
<feature type="signal peptide" evidence="1">
    <location>
        <begin position="1"/>
        <end position="20"/>
    </location>
</feature>
<dbReference type="InterPro" id="IPR007540">
    <property type="entry name" value="Fimbrial_CS1-type"/>
</dbReference>
<reference evidence="2 6" key="3">
    <citation type="submission" date="2024-01" db="EMBL/GenBank/DDBJ databases">
        <title>Unpublished Manusciprt.</title>
        <authorList>
            <person name="Duman M."/>
            <person name="Valdes E.G."/>
            <person name="Ajmi N."/>
            <person name="Altun S."/>
            <person name="Saticioglu I.B."/>
        </authorList>
    </citation>
    <scope>NUCLEOTIDE SEQUENCE [LARGE SCALE GENOMIC DNA]</scope>
    <source>
        <strain evidence="2 6">139P</strain>
    </source>
</reference>
<dbReference type="EMBL" id="FOEQ01000008">
    <property type="protein sequence ID" value="SER45932.1"/>
    <property type="molecule type" value="Genomic_DNA"/>
</dbReference>
<evidence type="ECO:0000313" key="3">
    <source>
        <dbReference type="EMBL" id="SER45932.1"/>
    </source>
</evidence>
<keyword evidence="6" id="KW-1185">Reference proteome</keyword>
<dbReference type="GeneID" id="93679214"/>
<feature type="chain" id="PRO_5044559222" evidence="1">
    <location>
        <begin position="21"/>
        <end position="159"/>
    </location>
</feature>
<evidence type="ECO:0000313" key="6">
    <source>
        <dbReference type="Proteomes" id="UP001329505"/>
    </source>
</evidence>
<dbReference type="GO" id="GO:0009289">
    <property type="term" value="C:pilus"/>
    <property type="evidence" value="ECO:0007669"/>
    <property type="project" value="InterPro"/>
</dbReference>
<dbReference type="KEGG" id="pmos:O165_016065"/>
<dbReference type="Proteomes" id="UP000199221">
    <property type="component" value="Unassembled WGS sequence"/>
</dbReference>
<gene>
    <name evidence="4" type="ORF">K7K07_11850</name>
    <name evidence="3" type="ORF">SAMN05216230_108111</name>
    <name evidence="2" type="ORF">V0R55_13380</name>
</gene>